<dbReference type="EMBL" id="UINC01001769">
    <property type="protein sequence ID" value="SUZ88411.1"/>
    <property type="molecule type" value="Genomic_DNA"/>
</dbReference>
<feature type="transmembrane region" description="Helical" evidence="7">
    <location>
        <begin position="165"/>
        <end position="182"/>
    </location>
</feature>
<sequence length="603" mass="66935">MLKIISAYWPLLVLSIIAAIFFVVFNSASIWITATMINNVLIDFNDMVAENVRLMNLENSSANDKLKLFSNQLLLKDSAIETMSAVCISLVVVFGIKNIALYMKNITVSIVQFRLITDLRNKLYNHLHYLSLSYFNKNKSGELTAILVSDIDNMRGALSTSFQKLFVEPINIIAFLTLLFIISPKLTAIAILVVPISGAIIFGIAQSIRRRAARSQAKLAGITSIIAETLSSIRIVKAFVMKNYELRRFYAQTKKYYELMLRKDRLRLLSSPITETVGASLAALLLFIGARDVLVTQSISSEDFIRFILLLFSVLGPIKSLGNVFNELQNGLASADRVFSILDIKSDINDIENAVELNQFENHIAFKDVSFHYDQSSQAVLKNVDFSIKSGQILALVGPSGAGKSTLVDLIPRFYDVTDGAINIDGKNIKDVKLDSLRSLMGIVTQETFLFDDSVKANIAYGLDSISDDIIKKAAIAANANEFIKELPEGYDTIIGERGVKLSGGQRQRIAIARAIVKNPPILILDEATSSLDTESEKIVQDAIEKLMHNRTVIVIAHRLSTVHNADKIIVLDKGLIIDMGTHEELINKDGIYKQLHNLQFKT</sequence>
<dbReference type="InterPro" id="IPR003439">
    <property type="entry name" value="ABC_transporter-like_ATP-bd"/>
</dbReference>
<dbReference type="InterPro" id="IPR011527">
    <property type="entry name" value="ABC1_TM_dom"/>
</dbReference>
<dbReference type="GO" id="GO:0016887">
    <property type="term" value="F:ATP hydrolysis activity"/>
    <property type="evidence" value="ECO:0007669"/>
    <property type="project" value="InterPro"/>
</dbReference>
<dbReference type="Pfam" id="PF00664">
    <property type="entry name" value="ABC_membrane"/>
    <property type="match status" value="1"/>
</dbReference>
<dbReference type="GO" id="GO:0015421">
    <property type="term" value="F:ABC-type oligopeptide transporter activity"/>
    <property type="evidence" value="ECO:0007669"/>
    <property type="project" value="TreeGrafter"/>
</dbReference>
<name>A0A381R9T8_9ZZZZ</name>
<feature type="domain" description="ABC transmembrane type-1" evidence="9">
    <location>
        <begin position="13"/>
        <end position="330"/>
    </location>
</feature>
<dbReference type="GO" id="GO:0016020">
    <property type="term" value="C:membrane"/>
    <property type="evidence" value="ECO:0007669"/>
    <property type="project" value="UniProtKB-SubCell"/>
</dbReference>
<dbReference type="SMART" id="SM00382">
    <property type="entry name" value="AAA"/>
    <property type="match status" value="1"/>
</dbReference>
<evidence type="ECO:0000259" key="9">
    <source>
        <dbReference type="PROSITE" id="PS50929"/>
    </source>
</evidence>
<dbReference type="InterPro" id="IPR039421">
    <property type="entry name" value="Type_1_exporter"/>
</dbReference>
<proteinExistence type="predicted"/>
<accession>A0A381R9T8</accession>
<dbReference type="FunFam" id="3.40.50.300:FF:000218">
    <property type="entry name" value="Multidrug ABC transporter ATP-binding protein"/>
    <property type="match status" value="1"/>
</dbReference>
<dbReference type="PROSITE" id="PS50893">
    <property type="entry name" value="ABC_TRANSPORTER_2"/>
    <property type="match status" value="1"/>
</dbReference>
<reference evidence="10" key="1">
    <citation type="submission" date="2018-05" db="EMBL/GenBank/DDBJ databases">
        <authorList>
            <person name="Lanie J.A."/>
            <person name="Ng W.-L."/>
            <person name="Kazmierczak K.M."/>
            <person name="Andrzejewski T.M."/>
            <person name="Davidsen T.M."/>
            <person name="Wayne K.J."/>
            <person name="Tettelin H."/>
            <person name="Glass J.I."/>
            <person name="Rusch D."/>
            <person name="Podicherti R."/>
            <person name="Tsui H.-C.T."/>
            <person name="Winkler M.E."/>
        </authorList>
    </citation>
    <scope>NUCLEOTIDE SEQUENCE</scope>
</reference>
<evidence type="ECO:0000256" key="3">
    <source>
        <dbReference type="ARBA" id="ARBA00022741"/>
    </source>
</evidence>
<dbReference type="Pfam" id="PF00005">
    <property type="entry name" value="ABC_tran"/>
    <property type="match status" value="1"/>
</dbReference>
<evidence type="ECO:0000256" key="5">
    <source>
        <dbReference type="ARBA" id="ARBA00022989"/>
    </source>
</evidence>
<evidence type="ECO:0000259" key="8">
    <source>
        <dbReference type="PROSITE" id="PS50893"/>
    </source>
</evidence>
<evidence type="ECO:0000313" key="10">
    <source>
        <dbReference type="EMBL" id="SUZ88411.1"/>
    </source>
</evidence>
<feature type="domain" description="ABC transporter" evidence="8">
    <location>
        <begin position="364"/>
        <end position="599"/>
    </location>
</feature>
<dbReference type="PANTHER" id="PTHR43394:SF1">
    <property type="entry name" value="ATP-BINDING CASSETTE SUB-FAMILY B MEMBER 10, MITOCHONDRIAL"/>
    <property type="match status" value="1"/>
</dbReference>
<comment type="subcellular location">
    <subcellularLocation>
        <location evidence="1">Membrane</location>
        <topology evidence="1">Multi-pass membrane protein</topology>
    </subcellularLocation>
</comment>
<feature type="transmembrane region" description="Helical" evidence="7">
    <location>
        <begin position="7"/>
        <end position="32"/>
    </location>
</feature>
<dbReference type="GO" id="GO:0005524">
    <property type="term" value="F:ATP binding"/>
    <property type="evidence" value="ECO:0007669"/>
    <property type="project" value="UniProtKB-KW"/>
</dbReference>
<keyword evidence="3" id="KW-0547">Nucleotide-binding</keyword>
<dbReference type="CDD" id="cd18552">
    <property type="entry name" value="ABC_6TM_MsbA_like"/>
    <property type="match status" value="1"/>
</dbReference>
<dbReference type="PANTHER" id="PTHR43394">
    <property type="entry name" value="ATP-DEPENDENT PERMEASE MDL1, MITOCHONDRIAL"/>
    <property type="match status" value="1"/>
</dbReference>
<feature type="transmembrane region" description="Helical" evidence="7">
    <location>
        <begin position="188"/>
        <end position="208"/>
    </location>
</feature>
<dbReference type="InterPro" id="IPR003593">
    <property type="entry name" value="AAA+_ATPase"/>
</dbReference>
<dbReference type="SUPFAM" id="SSF52540">
    <property type="entry name" value="P-loop containing nucleoside triphosphate hydrolases"/>
    <property type="match status" value="1"/>
</dbReference>
<keyword evidence="6 7" id="KW-0472">Membrane</keyword>
<feature type="transmembrane region" description="Helical" evidence="7">
    <location>
        <begin position="268"/>
        <end position="289"/>
    </location>
</feature>
<evidence type="ECO:0000256" key="7">
    <source>
        <dbReference type="SAM" id="Phobius"/>
    </source>
</evidence>
<protein>
    <recommendedName>
        <fullName evidence="11">ABC transporter ATP-binding protein</fullName>
    </recommendedName>
</protein>
<dbReference type="InterPro" id="IPR027417">
    <property type="entry name" value="P-loop_NTPase"/>
</dbReference>
<gene>
    <name evidence="10" type="ORF">METZ01_LOCUS41265</name>
</gene>
<dbReference type="Gene3D" id="3.40.50.300">
    <property type="entry name" value="P-loop containing nucleotide triphosphate hydrolases"/>
    <property type="match status" value="1"/>
</dbReference>
<organism evidence="10">
    <name type="scientific">marine metagenome</name>
    <dbReference type="NCBI Taxonomy" id="408172"/>
    <lineage>
        <taxon>unclassified sequences</taxon>
        <taxon>metagenomes</taxon>
        <taxon>ecological metagenomes</taxon>
    </lineage>
</organism>
<dbReference type="InterPro" id="IPR017871">
    <property type="entry name" value="ABC_transporter-like_CS"/>
</dbReference>
<feature type="transmembrane region" description="Helical" evidence="7">
    <location>
        <begin position="78"/>
        <end position="96"/>
    </location>
</feature>
<keyword evidence="4" id="KW-0067">ATP-binding</keyword>
<evidence type="ECO:0000256" key="2">
    <source>
        <dbReference type="ARBA" id="ARBA00022692"/>
    </source>
</evidence>
<evidence type="ECO:0000256" key="4">
    <source>
        <dbReference type="ARBA" id="ARBA00022840"/>
    </source>
</evidence>
<dbReference type="PROSITE" id="PS50929">
    <property type="entry name" value="ABC_TM1F"/>
    <property type="match status" value="1"/>
</dbReference>
<evidence type="ECO:0008006" key="11">
    <source>
        <dbReference type="Google" id="ProtNLM"/>
    </source>
</evidence>
<dbReference type="SUPFAM" id="SSF90123">
    <property type="entry name" value="ABC transporter transmembrane region"/>
    <property type="match status" value="1"/>
</dbReference>
<evidence type="ECO:0000256" key="1">
    <source>
        <dbReference type="ARBA" id="ARBA00004141"/>
    </source>
</evidence>
<keyword evidence="2 7" id="KW-0812">Transmembrane</keyword>
<dbReference type="AlphaFoldDB" id="A0A381R9T8"/>
<dbReference type="InterPro" id="IPR036640">
    <property type="entry name" value="ABC1_TM_sf"/>
</dbReference>
<dbReference type="PROSITE" id="PS00211">
    <property type="entry name" value="ABC_TRANSPORTER_1"/>
    <property type="match status" value="1"/>
</dbReference>
<evidence type="ECO:0000256" key="6">
    <source>
        <dbReference type="ARBA" id="ARBA00023136"/>
    </source>
</evidence>
<dbReference type="Gene3D" id="1.20.1560.10">
    <property type="entry name" value="ABC transporter type 1, transmembrane domain"/>
    <property type="match status" value="1"/>
</dbReference>
<keyword evidence="5 7" id="KW-1133">Transmembrane helix</keyword>